<evidence type="ECO:0000313" key="2">
    <source>
        <dbReference type="Proteomes" id="UP001151760"/>
    </source>
</evidence>
<dbReference type="EMBL" id="BQNB010021510">
    <property type="protein sequence ID" value="GJU07158.1"/>
    <property type="molecule type" value="Genomic_DNA"/>
</dbReference>
<evidence type="ECO:0000313" key="1">
    <source>
        <dbReference type="EMBL" id="GJU07158.1"/>
    </source>
</evidence>
<name>A0ABQ5J6P9_9ASTR</name>
<proteinExistence type="predicted"/>
<sequence>MNLKYGNHETMNKNVKKGVIGTWLIKSYKLQFEEYLEIKRQRETHAQEVDMEYNPSNLVLDEWLASKFYNHLEMDWYTKNALWVYWMRGNDEVVLSNREVSDLKDEINNDEHEIAEVFRIETNLFDYETPLCAKFNEFNYLLKADNRLWEEPTPVEHYYVPFSFKSGHSEWPTCSWKDDGYCNGGNLPGAFRVGNMLRYQDLEWYEALEDGKLKDEALQNKAIMERVININKESCDKSWRRWDDYENTIHNYEEREPKDGHSIDNLDYDLVRDNASTHTNNKEEEHKERCNLFDNTTRDAPVCKIRRFEMIKYSFGHDEEYVAIKECEYDDMKKTNEDACRAYQEIFRSMDEGWDLAGKKLTTLVKYQSSGILAH</sequence>
<gene>
    <name evidence="1" type="ORF">Tco_1123588</name>
</gene>
<accession>A0ABQ5J6P9</accession>
<comment type="caution">
    <text evidence="1">The sequence shown here is derived from an EMBL/GenBank/DDBJ whole genome shotgun (WGS) entry which is preliminary data.</text>
</comment>
<reference evidence="1" key="1">
    <citation type="journal article" date="2022" name="Int. J. Mol. Sci.">
        <title>Draft Genome of Tanacetum Coccineum: Genomic Comparison of Closely Related Tanacetum-Family Plants.</title>
        <authorList>
            <person name="Yamashiro T."/>
            <person name="Shiraishi A."/>
            <person name="Nakayama K."/>
            <person name="Satake H."/>
        </authorList>
    </citation>
    <scope>NUCLEOTIDE SEQUENCE</scope>
</reference>
<organism evidence="1 2">
    <name type="scientific">Tanacetum coccineum</name>
    <dbReference type="NCBI Taxonomy" id="301880"/>
    <lineage>
        <taxon>Eukaryota</taxon>
        <taxon>Viridiplantae</taxon>
        <taxon>Streptophyta</taxon>
        <taxon>Embryophyta</taxon>
        <taxon>Tracheophyta</taxon>
        <taxon>Spermatophyta</taxon>
        <taxon>Magnoliopsida</taxon>
        <taxon>eudicotyledons</taxon>
        <taxon>Gunneridae</taxon>
        <taxon>Pentapetalae</taxon>
        <taxon>asterids</taxon>
        <taxon>campanulids</taxon>
        <taxon>Asterales</taxon>
        <taxon>Asteraceae</taxon>
        <taxon>Asteroideae</taxon>
        <taxon>Anthemideae</taxon>
        <taxon>Anthemidinae</taxon>
        <taxon>Tanacetum</taxon>
    </lineage>
</organism>
<keyword evidence="2" id="KW-1185">Reference proteome</keyword>
<reference evidence="1" key="2">
    <citation type="submission" date="2022-01" db="EMBL/GenBank/DDBJ databases">
        <authorList>
            <person name="Yamashiro T."/>
            <person name="Shiraishi A."/>
            <person name="Satake H."/>
            <person name="Nakayama K."/>
        </authorList>
    </citation>
    <scope>NUCLEOTIDE SEQUENCE</scope>
</reference>
<protein>
    <submittedName>
        <fullName evidence="1">Uncharacterized protein</fullName>
    </submittedName>
</protein>
<dbReference type="Proteomes" id="UP001151760">
    <property type="component" value="Unassembled WGS sequence"/>
</dbReference>